<feature type="active site" description="Proton donor" evidence="5">
    <location>
        <position position="538"/>
    </location>
</feature>
<name>J4GWI7_9APHY</name>
<dbReference type="PROSITE" id="PS00624">
    <property type="entry name" value="GMC_OXRED_2"/>
    <property type="match status" value="1"/>
</dbReference>
<dbReference type="Pfam" id="PF00732">
    <property type="entry name" value="GMC_oxred_N"/>
    <property type="match status" value="1"/>
</dbReference>
<dbReference type="InterPro" id="IPR012132">
    <property type="entry name" value="GMC_OxRdtase"/>
</dbReference>
<feature type="binding site" evidence="6">
    <location>
        <begin position="125"/>
        <end position="128"/>
    </location>
    <ligand>
        <name>FAD</name>
        <dbReference type="ChEBI" id="CHEBI:57692"/>
    </ligand>
</feature>
<dbReference type="EMBL" id="HE797222">
    <property type="protein sequence ID" value="CCM06045.1"/>
    <property type="molecule type" value="Genomic_DNA"/>
</dbReference>
<dbReference type="Gene3D" id="3.30.560.10">
    <property type="entry name" value="Glucose Oxidase, domain 3"/>
    <property type="match status" value="1"/>
</dbReference>
<feature type="compositionally biased region" description="Polar residues" evidence="8">
    <location>
        <begin position="175"/>
        <end position="186"/>
    </location>
</feature>
<feature type="region of interest" description="Disordered" evidence="8">
    <location>
        <begin position="167"/>
        <end position="186"/>
    </location>
</feature>
<evidence type="ECO:0000256" key="5">
    <source>
        <dbReference type="PIRSR" id="PIRSR000137-1"/>
    </source>
</evidence>
<dbReference type="SUPFAM" id="SSF54373">
    <property type="entry name" value="FAD-linked reductases, C-terminal domain"/>
    <property type="match status" value="1"/>
</dbReference>
<feature type="active site" description="Proton acceptor" evidence="5">
    <location>
        <position position="582"/>
    </location>
</feature>
<dbReference type="HOGENOM" id="CLU_002865_6_3_1"/>
<feature type="binding site" evidence="6">
    <location>
        <begin position="583"/>
        <end position="584"/>
    </location>
    <ligand>
        <name>FAD</name>
        <dbReference type="ChEBI" id="CHEBI:57692"/>
    </ligand>
</feature>
<dbReference type="InParanoid" id="J4GWI7"/>
<evidence type="ECO:0000259" key="10">
    <source>
        <dbReference type="PROSITE" id="PS00623"/>
    </source>
</evidence>
<keyword evidence="4 6" id="KW-0274">FAD</keyword>
<dbReference type="InterPro" id="IPR036188">
    <property type="entry name" value="FAD/NAD-bd_sf"/>
</dbReference>
<dbReference type="RefSeq" id="XP_012185328.1">
    <property type="nucleotide sequence ID" value="XM_012329938.1"/>
</dbReference>
<evidence type="ECO:0000256" key="3">
    <source>
        <dbReference type="ARBA" id="ARBA00022630"/>
    </source>
</evidence>
<reference evidence="12 13" key="1">
    <citation type="journal article" date="2012" name="Appl. Environ. Microbiol.">
        <title>Short-read sequencing for genomic analysis of the brown rot fungus Fibroporia radiculosa.</title>
        <authorList>
            <person name="Tang J.D."/>
            <person name="Perkins A.D."/>
            <person name="Sonstegard T.S."/>
            <person name="Schroeder S.G."/>
            <person name="Burgess S.C."/>
            <person name="Diehl S.V."/>
        </authorList>
    </citation>
    <scope>NUCLEOTIDE SEQUENCE [LARGE SCALE GENOMIC DNA]</scope>
    <source>
        <strain evidence="12 13">TFFH 294</strain>
    </source>
</reference>
<feature type="chain" id="PRO_5003778510" description="Glucose-methanol-choline oxidoreductase N-terminal domain-containing protein" evidence="9">
    <location>
        <begin position="24"/>
        <end position="606"/>
    </location>
</feature>
<evidence type="ECO:0000256" key="7">
    <source>
        <dbReference type="RuleBase" id="RU003968"/>
    </source>
</evidence>
<accession>J4GWI7</accession>
<dbReference type="PROSITE" id="PS00623">
    <property type="entry name" value="GMC_OXRED_1"/>
    <property type="match status" value="1"/>
</dbReference>
<dbReference type="InterPro" id="IPR000172">
    <property type="entry name" value="GMC_OxRdtase_N"/>
</dbReference>
<dbReference type="Proteomes" id="UP000006352">
    <property type="component" value="Unassembled WGS sequence"/>
</dbReference>
<evidence type="ECO:0000256" key="6">
    <source>
        <dbReference type="PIRSR" id="PIRSR000137-2"/>
    </source>
</evidence>
<comment type="similarity">
    <text evidence="2 7">Belongs to the GMC oxidoreductase family.</text>
</comment>
<feature type="binding site" evidence="6">
    <location>
        <position position="266"/>
    </location>
    <ligand>
        <name>FAD</name>
        <dbReference type="ChEBI" id="CHEBI:57692"/>
    </ligand>
</feature>
<feature type="domain" description="Glucose-methanol-choline oxidoreductase N-terminal" evidence="10">
    <location>
        <begin position="115"/>
        <end position="138"/>
    </location>
</feature>
<dbReference type="STRING" id="599839.J4GWI7"/>
<evidence type="ECO:0000313" key="12">
    <source>
        <dbReference type="EMBL" id="CCM06045.1"/>
    </source>
</evidence>
<comment type="cofactor">
    <cofactor evidence="1 6">
        <name>FAD</name>
        <dbReference type="ChEBI" id="CHEBI:57692"/>
    </cofactor>
</comment>
<evidence type="ECO:0000259" key="11">
    <source>
        <dbReference type="PROSITE" id="PS00624"/>
    </source>
</evidence>
<dbReference type="PANTHER" id="PTHR11552">
    <property type="entry name" value="GLUCOSE-METHANOL-CHOLINE GMC OXIDOREDUCTASE"/>
    <property type="match status" value="1"/>
</dbReference>
<dbReference type="SUPFAM" id="SSF51905">
    <property type="entry name" value="FAD/NAD(P)-binding domain"/>
    <property type="match status" value="1"/>
</dbReference>
<feature type="domain" description="Glucose-methanol-choline oxidoreductase N-terminal" evidence="11">
    <location>
        <begin position="308"/>
        <end position="322"/>
    </location>
</feature>
<evidence type="ECO:0000256" key="9">
    <source>
        <dbReference type="SAM" id="SignalP"/>
    </source>
</evidence>
<dbReference type="GO" id="GO:0050660">
    <property type="term" value="F:flavin adenine dinucleotide binding"/>
    <property type="evidence" value="ECO:0007669"/>
    <property type="project" value="InterPro"/>
</dbReference>
<keyword evidence="9" id="KW-0732">Signal</keyword>
<dbReference type="GeneID" id="24100956"/>
<evidence type="ECO:0000256" key="1">
    <source>
        <dbReference type="ARBA" id="ARBA00001974"/>
    </source>
</evidence>
<dbReference type="OrthoDB" id="269227at2759"/>
<evidence type="ECO:0000313" key="13">
    <source>
        <dbReference type="Proteomes" id="UP000006352"/>
    </source>
</evidence>
<evidence type="ECO:0000256" key="4">
    <source>
        <dbReference type="ARBA" id="ARBA00022827"/>
    </source>
</evidence>
<dbReference type="GO" id="GO:0016614">
    <property type="term" value="F:oxidoreductase activity, acting on CH-OH group of donors"/>
    <property type="evidence" value="ECO:0007669"/>
    <property type="project" value="InterPro"/>
</dbReference>
<sequence length="606" mass="65714">MAPRHRFLLWALLAPSAYPAVHCAIYTDPSLLPQTEYDFVIVGAGIGGGVVASRLTEVSDFSVLVIEAGISNENNVDVEIPFYCPTLSPDTSLTWNYTTTPQNGLNNRAIPYPRGRILGGSSTINYMVWNRGSEDDWDRYANYTGDNGWSWNEIYPYMLKSENLVPPSDHHDTTGEVNPSIHGTSGPIQVSLPGYPSWIDGRVINTTVEMPTTFPYNEDMNSGNPLGVGWIQNSISTFGRRSSSATAYLELAYNRSNLDVLIQTQVTQVISSSTVNGLPAFTTVEMAQSVDSETYTVTATKEVILSAGSIGTPQILLLSGIGDTASLESVGVTPLVNLSDVGQNLIDHPLLANAWLVNSTNTFEKVERNATLEAEIYEAWYTNGTGLFVDNGSNQIGWLRLPDNASIYESYSDPSAGPMSPQLEMLFANGYGTPDNPAPYPDTGYYLTILTNVVSPSSRGTLTLSSDSPFDYPEINPNLLGTPFDVAVMVQAIKDAMQYLTSPAWDGYIIQPYGGLSGATTDAELEEYAREYTRTVFHPVGTAHMEPASQDGGVVTSELLVKNTSGLRVVDASVFPYIPSMHPQACVYALAERASDLIKSAWGVST</sequence>
<dbReference type="Gene3D" id="3.50.50.60">
    <property type="entry name" value="FAD/NAD(P)-binding domain"/>
    <property type="match status" value="1"/>
</dbReference>
<dbReference type="Pfam" id="PF05199">
    <property type="entry name" value="GMC_oxred_C"/>
    <property type="match status" value="1"/>
</dbReference>
<proteinExistence type="inferred from homology"/>
<evidence type="ECO:0000256" key="2">
    <source>
        <dbReference type="ARBA" id="ARBA00010790"/>
    </source>
</evidence>
<feature type="signal peptide" evidence="9">
    <location>
        <begin position="1"/>
        <end position="23"/>
    </location>
</feature>
<keyword evidence="3 7" id="KW-0285">Flavoprotein</keyword>
<protein>
    <recommendedName>
        <fullName evidence="10 11">Glucose-methanol-choline oxidoreductase N-terminal domain-containing protein</fullName>
    </recommendedName>
</protein>
<dbReference type="PANTHER" id="PTHR11552:SF147">
    <property type="entry name" value="CHOLINE DEHYDROGENASE, MITOCHONDRIAL"/>
    <property type="match status" value="1"/>
</dbReference>
<dbReference type="AlphaFoldDB" id="J4GWI7"/>
<organism evidence="12 13">
    <name type="scientific">Fibroporia radiculosa</name>
    <dbReference type="NCBI Taxonomy" id="599839"/>
    <lineage>
        <taxon>Eukaryota</taxon>
        <taxon>Fungi</taxon>
        <taxon>Dikarya</taxon>
        <taxon>Basidiomycota</taxon>
        <taxon>Agaricomycotina</taxon>
        <taxon>Agaricomycetes</taxon>
        <taxon>Polyporales</taxon>
        <taxon>Fibroporiaceae</taxon>
        <taxon>Fibroporia</taxon>
    </lineage>
</organism>
<dbReference type="PIRSF" id="PIRSF000137">
    <property type="entry name" value="Alcohol_oxidase"/>
    <property type="match status" value="1"/>
</dbReference>
<dbReference type="InterPro" id="IPR007867">
    <property type="entry name" value="GMC_OxRtase_C"/>
</dbReference>
<evidence type="ECO:0000256" key="8">
    <source>
        <dbReference type="SAM" id="MobiDB-lite"/>
    </source>
</evidence>
<gene>
    <name evidence="12" type="ORF">FIBRA_08291</name>
</gene>
<keyword evidence="13" id="KW-1185">Reference proteome</keyword>